<dbReference type="SMART" id="SM00710">
    <property type="entry name" value="PbH1"/>
    <property type="match status" value="9"/>
</dbReference>
<feature type="domain" description="Right handed beta helix" evidence="2">
    <location>
        <begin position="410"/>
        <end position="501"/>
    </location>
</feature>
<feature type="domain" description="Right handed beta helix" evidence="2">
    <location>
        <begin position="202"/>
        <end position="320"/>
    </location>
</feature>
<dbReference type="InterPro" id="IPR012334">
    <property type="entry name" value="Pectin_lyas_fold"/>
</dbReference>
<dbReference type="InterPro" id="IPR051550">
    <property type="entry name" value="SCF-Subunits/Alg-Epimerases"/>
</dbReference>
<comment type="caution">
    <text evidence="3">The sequence shown here is derived from an EMBL/GenBank/DDBJ whole genome shotgun (WGS) entry which is preliminary data.</text>
</comment>
<dbReference type="Gene3D" id="2.160.20.10">
    <property type="entry name" value="Single-stranded right-handed beta-helix, Pectin lyase-like"/>
    <property type="match status" value="2"/>
</dbReference>
<dbReference type="AlphaFoldDB" id="A0A6N9VJ73"/>
<evidence type="ECO:0000256" key="1">
    <source>
        <dbReference type="ARBA" id="ARBA00022737"/>
    </source>
</evidence>
<dbReference type="InterPro" id="IPR011050">
    <property type="entry name" value="Pectin_lyase_fold/virulence"/>
</dbReference>
<dbReference type="InterPro" id="IPR006626">
    <property type="entry name" value="PbH1"/>
</dbReference>
<gene>
    <name evidence="3" type="ORF">G3I39_32105</name>
</gene>
<dbReference type="EMBL" id="JAAGME010001361">
    <property type="protein sequence ID" value="NEB71675.1"/>
    <property type="molecule type" value="Genomic_DNA"/>
</dbReference>
<evidence type="ECO:0000259" key="2">
    <source>
        <dbReference type="Pfam" id="PF13229"/>
    </source>
</evidence>
<dbReference type="SUPFAM" id="SSF51126">
    <property type="entry name" value="Pectin lyase-like"/>
    <property type="match status" value="3"/>
</dbReference>
<keyword evidence="1" id="KW-0677">Repeat</keyword>
<dbReference type="Pfam" id="PF13229">
    <property type="entry name" value="Beta_helix"/>
    <property type="match status" value="2"/>
</dbReference>
<dbReference type="InterPro" id="IPR039448">
    <property type="entry name" value="Beta_helix"/>
</dbReference>
<accession>A0A6N9VJ73</accession>
<evidence type="ECO:0000313" key="3">
    <source>
        <dbReference type="EMBL" id="NEB71675.1"/>
    </source>
</evidence>
<evidence type="ECO:0000313" key="4">
    <source>
        <dbReference type="Proteomes" id="UP000471648"/>
    </source>
</evidence>
<reference evidence="3 4" key="1">
    <citation type="submission" date="2020-01" db="EMBL/GenBank/DDBJ databases">
        <title>Insect and environment-associated Actinomycetes.</title>
        <authorList>
            <person name="Currrie C."/>
            <person name="Chevrette M."/>
            <person name="Carlson C."/>
            <person name="Stubbendieck R."/>
            <person name="Wendt-Pienkowski E."/>
        </authorList>
    </citation>
    <scope>NUCLEOTIDE SEQUENCE [LARGE SCALE GENOMIC DNA]</scope>
    <source>
        <strain evidence="3 4">SID14438</strain>
    </source>
</reference>
<protein>
    <submittedName>
        <fullName evidence="3">Right-handed parallel beta-helix repeat-containing protein</fullName>
    </submittedName>
</protein>
<name>A0A6N9VJ73_STRMI</name>
<dbReference type="Proteomes" id="UP000471648">
    <property type="component" value="Unassembled WGS sequence"/>
</dbReference>
<organism evidence="3 4">
    <name type="scientific">Streptomyces microflavus</name>
    <name type="common">Streptomyces lipmanii</name>
    <dbReference type="NCBI Taxonomy" id="1919"/>
    <lineage>
        <taxon>Bacteria</taxon>
        <taxon>Bacillati</taxon>
        <taxon>Actinomycetota</taxon>
        <taxon>Actinomycetes</taxon>
        <taxon>Kitasatosporales</taxon>
        <taxon>Streptomycetaceae</taxon>
        <taxon>Streptomyces</taxon>
    </lineage>
</organism>
<dbReference type="PANTHER" id="PTHR22990:SF15">
    <property type="entry name" value="F-BOX ONLY PROTEIN 10"/>
    <property type="match status" value="1"/>
</dbReference>
<proteinExistence type="predicted"/>
<dbReference type="GO" id="GO:0006511">
    <property type="term" value="P:ubiquitin-dependent protein catabolic process"/>
    <property type="evidence" value="ECO:0007669"/>
    <property type="project" value="TreeGrafter"/>
</dbReference>
<dbReference type="PANTHER" id="PTHR22990">
    <property type="entry name" value="F-BOX ONLY PROTEIN"/>
    <property type="match status" value="1"/>
</dbReference>
<dbReference type="RefSeq" id="WP_164358730.1">
    <property type="nucleotide sequence ID" value="NZ_JAAGME010001361.1"/>
</dbReference>
<sequence>MVAKYVVSPRGGRGVHPDITSALLAAAGRRRAALIEIAPGRYEEALTVRGEVRLVASGGPGSVVVGRARGPALDTYGTVGVDGLVLIGRDADVVGCHAGTLTLERAEIRAYSGIGVHARPNTSVTLRDSVVLHGRTLFSGARGLVERCRFTDAVDNAIAVIEGADVTVRDSRVEGSRIHGVRVSGARAEVTGCELTGTGLAAVIADTQAELTVSGCAIDAVHAEGIGFIEQSRGSVDSTRVTDAQHGIAVASGADPVVRGCTFARCRDTGINVRASGRGRFEECEVSEAGNAAVFSTEGGSPEVHGCRISGGNVGIAVTEAARGRFTRVVIEDLTSVALRVRDGSNAVFEHVRVERCPSHLETLGNGGTTADITDAVFRDFDMSAAEVLGQSRVRLRNVSAERGTLGFGVGEQAQLHLHDCTVKAVSRCGVIAFGKGRLVARNLTVTGSGTLGLGGSDSAHLDVADSEFTDCAVVGVSFGGRSGGRLADCSVKGARGDGVRHNGLVELVSLRTSLPVVEQDTEPVVPPQTIVNNFNAPVFNAEVHGVQLAWNNNEAVQQQTGEGETPDERP</sequence>